<feature type="transmembrane region" description="Helical" evidence="2">
    <location>
        <begin position="57"/>
        <end position="78"/>
    </location>
</feature>
<accession>A0ABR1K0Y1</accession>
<keyword evidence="2" id="KW-0472">Membrane</keyword>
<gene>
    <name evidence="3" type="ORF">VKT23_001620</name>
</gene>
<dbReference type="Proteomes" id="UP001498398">
    <property type="component" value="Unassembled WGS sequence"/>
</dbReference>
<proteinExistence type="predicted"/>
<evidence type="ECO:0000256" key="2">
    <source>
        <dbReference type="SAM" id="Phobius"/>
    </source>
</evidence>
<reference evidence="3 4" key="1">
    <citation type="submission" date="2024-01" db="EMBL/GenBank/DDBJ databases">
        <title>A draft genome for the cacao thread blight pathogen Marasmiellus scandens.</title>
        <authorList>
            <person name="Baruah I.K."/>
            <person name="Leung J."/>
            <person name="Bukari Y."/>
            <person name="Amoako-Attah I."/>
            <person name="Meinhardt L.W."/>
            <person name="Bailey B.A."/>
            <person name="Cohen S.P."/>
        </authorList>
    </citation>
    <scope>NUCLEOTIDE SEQUENCE [LARGE SCALE GENOMIC DNA]</scope>
    <source>
        <strain evidence="3 4">GH-19</strain>
    </source>
</reference>
<feature type="transmembrane region" description="Helical" evidence="2">
    <location>
        <begin position="30"/>
        <end position="51"/>
    </location>
</feature>
<keyword evidence="4" id="KW-1185">Reference proteome</keyword>
<organism evidence="3 4">
    <name type="scientific">Marasmiellus scandens</name>
    <dbReference type="NCBI Taxonomy" id="2682957"/>
    <lineage>
        <taxon>Eukaryota</taxon>
        <taxon>Fungi</taxon>
        <taxon>Dikarya</taxon>
        <taxon>Basidiomycota</taxon>
        <taxon>Agaricomycotina</taxon>
        <taxon>Agaricomycetes</taxon>
        <taxon>Agaricomycetidae</taxon>
        <taxon>Agaricales</taxon>
        <taxon>Marasmiineae</taxon>
        <taxon>Omphalotaceae</taxon>
        <taxon>Marasmiellus</taxon>
    </lineage>
</organism>
<feature type="compositionally biased region" description="Basic and acidic residues" evidence="1">
    <location>
        <begin position="104"/>
        <end position="117"/>
    </location>
</feature>
<keyword evidence="2" id="KW-1133">Transmembrane helix</keyword>
<feature type="compositionally biased region" description="Low complexity" evidence="1">
    <location>
        <begin position="118"/>
        <end position="143"/>
    </location>
</feature>
<name>A0ABR1K0Y1_9AGAR</name>
<keyword evidence="2" id="KW-0812">Transmembrane</keyword>
<protein>
    <submittedName>
        <fullName evidence="3">Uncharacterized protein</fullName>
    </submittedName>
</protein>
<feature type="compositionally biased region" description="Polar residues" evidence="1">
    <location>
        <begin position="162"/>
        <end position="172"/>
    </location>
</feature>
<evidence type="ECO:0000313" key="4">
    <source>
        <dbReference type="Proteomes" id="UP001498398"/>
    </source>
</evidence>
<dbReference type="EMBL" id="JBANRG010000002">
    <property type="protein sequence ID" value="KAK7470182.1"/>
    <property type="molecule type" value="Genomic_DNA"/>
</dbReference>
<sequence>MPPRYVPRLENAIRSKDTSSLRNIAQERQYMNVITGLLFGGALAFAAIEGVPQRLKIALNISAGAALACLMIGFNPALSDLLHDLEVHVKNPHSEAGIEINKTGTEKNEAGTEDNKTGTENNKTGTESNKTGTENNKTGTENKAGTESNGAGAENNHPGNAEGSTNEATRCV</sequence>
<feature type="region of interest" description="Disordered" evidence="1">
    <location>
        <begin position="96"/>
        <end position="172"/>
    </location>
</feature>
<evidence type="ECO:0000256" key="1">
    <source>
        <dbReference type="SAM" id="MobiDB-lite"/>
    </source>
</evidence>
<comment type="caution">
    <text evidence="3">The sequence shown here is derived from an EMBL/GenBank/DDBJ whole genome shotgun (WGS) entry which is preliminary data.</text>
</comment>
<evidence type="ECO:0000313" key="3">
    <source>
        <dbReference type="EMBL" id="KAK7470182.1"/>
    </source>
</evidence>